<dbReference type="CDD" id="cd06071">
    <property type="entry name" value="Beach"/>
    <property type="match status" value="1"/>
</dbReference>
<sequence>MNNDEPVSSSEKDLIDKVINETECDLQSVLEWLRQTYPDNSALHIVALQQVQMALSQRSVLKIKNLSCLHILVCEFLKLVSGENYQVKVNEKEEEESKLVYQFRELIISLFAVGCDNKSFKMLFKALYAGSNALVKYAILKLLLHICANSTYYPFLVISHQVNFPFDNRIKDSFTIYFWFRLENIVDYDVPITIFTLASSDPSNKHTSTTFTLQIINAEQVVVEIRNIRTKSRSQFSFNYLVDAAAPDSLTQIALIYNKTTLSLFVNGQYSESMPCTELCHESINWNKISLGSNGPAGNNPDLIIRNITLLNSCLSAEWILVLFNFGPSYNWDFKDIEKESVKSLVNRLGNKELFETTKVLASFHQKRSNQASNQLYHHHRIRKGGRTSSPNGKKEADLQNKLTNKNFVVDSLSRIKEESVLYDSNDFLRHAMNRRGGKQQQQQQQQHLAKDILTKNLIVHFTYSMYQAIDAAGGVFVILEVLHQCANISDVKLRDSIMLLGLKLLFNILEHDWRLRIDFETFNGYSLLSMLLFKYKKVNPSLVFNPLENCTKSVNGDGDGDVALNSEGEEEKISVLDVLLSFSGFDMTNPYESAILNRDCYRFLILNFNLFYGSSCFEFLLYHIQSLLTSSKFREHNLSELYKMKLLKKLLHFLKMSNIRDSDLPKSWKEQLSQTLAAILTLDPSGEAILLVSSYVILALFNEESSTECGIIALQALTDYILDPQTPTKTLRKFTRSITIHWILLLFESDMEPVVNCGVMLLICLLRLLGPHVVKQFFSQNHGLEVLTSALKSWWRSDKILLSVFLGAYSSSSLDVAIRNQDQCHHHHHPHFLLHHPHHQRISTNEQLTNNITMREILLLSNNLVLNSMYELSSSSGKLMSNPPSPWNEHFNQEQSSLVYDVVRSIGQYITWLKDYGVVKKMFNVKDFMQGLVELLGYLKLSISWYGDGDVEASIKNLYERLISLICDDYYLFSLFSTQFLASVRDMSDFTRKVLFDLVIPEVFKQVNEKITDPNSVSVIDDKLFVNNISELLAMYNIEFLHEGYFVSLNSLRIYTLCLLSIVETGAVGAKLKQILGESVVTLSLRLARDAEVSNAKENNLTSFLRELLYRQLVVMRKDVLSNGQIAVLIKLLLGVLLAQGGNETDKTDLEATFSFLRTIYLIRQDDFPNIIGLLKCDVSLLSDFFINLTSKNDHETMLKLKKYPPFVKSILKGFQVLKQEDAEREFMYVTNMIRVTLHNGGKLGQMNSIYTKSFDKDCQTIQSQIVNAELVNYNRIEQDRKDNATHNAELFHTWKSNTSRLFFDDDYPEVDFVLDYIENDHRIRKRLVVEDLLADAEKLAYGSDVPLKEITHAVESHNEYDYAILSSNLNTLSLSTTTTANNGSSSQEDCGFRSDVPDHSSDPEEVQENTFEDRNRRVTRSLYVGDRIVSLWNVSQINGLIPIESLMILGDSHLYLIENYFHGEDGNVIDVSDAPTNMRDPILQLVNSQSRSNNEHKLTLHRSKSWSLKKLSAVSKRQFLLRDNAFEMFFSDGASVLVTCMSAKERNLIFSKLKALVTGQGISYELAQALSSNSTLVSEGSISSKLVSAFSNATSNNMSYLSATKKWKMGEISNLYYLMIINTLAGRTFNDLTQYPPMGAQTSQRAVQFKERYEALSSLNDENAPAFHYGTHYSSAMIVTSFLIRLKPFVHSFLLLQGGKFDHADRLFNSIEKAWISASRDNTTDVRELTPEFFYLPEFLKNSNHFDFGTLQNGQCVNDVELPPWAHNDPQIFIAKNREALESPYVSANLHSWIDLIFGYKQDGAEAVDALNVFHHYSYNGGIDLDHVENEVEKRAAIGMINNFGQTPKKVFFKPHIMREVLNLPNYYLTVLPQGKMPLLVFESKLNAPVVKLELSSTDRFRWVGRQSCVSCEDKLLIRKSERSNKGGGSLRVNDKLFIDIHPCDISTVLQVGNGTFLTGTESGLISVWEYITTPSISLVHRSTLRGHFSSITEVVFSKSFKIGVSIDEDGLAIVWDFARFTFIRRLIAAATDTIESSFIAISNDTGNIASIIKHKSCYSTVLRVFSMNGEEMLSHKLANIKGRTIIAFGTTDFPFHPGNPNHTNTGNNAYWSNELIAIAHQKSIEVFEVVSSSSWKLKLLQRIKLESISGEITALKLFKCSEVDSDDRLIRGVLKLVVGTSSGQVYTL</sequence>
<feature type="domain" description="BEACH" evidence="3">
    <location>
        <begin position="1594"/>
        <end position="1861"/>
    </location>
</feature>
<dbReference type="InterPro" id="IPR050865">
    <property type="entry name" value="BEACH_Domain"/>
</dbReference>
<dbReference type="Pfam" id="PF13385">
    <property type="entry name" value="Laminin_G_3"/>
    <property type="match status" value="1"/>
</dbReference>
<dbReference type="PROSITE" id="PS50082">
    <property type="entry name" value="WD_REPEATS_2"/>
    <property type="match status" value="1"/>
</dbReference>
<dbReference type="PROSITE" id="PS50197">
    <property type="entry name" value="BEACH"/>
    <property type="match status" value="1"/>
</dbReference>
<dbReference type="Gene3D" id="1.10.1540.10">
    <property type="entry name" value="BEACH domain"/>
    <property type="match status" value="2"/>
</dbReference>
<dbReference type="InterPro" id="IPR036372">
    <property type="entry name" value="BEACH_dom_sf"/>
</dbReference>
<dbReference type="Proteomes" id="UP001202479">
    <property type="component" value="Unassembled WGS sequence"/>
</dbReference>
<accession>A0AAI9STD8</accession>
<comment type="caution">
    <text evidence="5">The sequence shown here is derived from an EMBL/GenBank/DDBJ whole genome shotgun (WGS) entry which is preliminary data.</text>
</comment>
<dbReference type="Gene3D" id="2.30.29.30">
    <property type="entry name" value="Pleckstrin-homology domain (PH domain)/Phosphotyrosine-binding domain (PTB)"/>
    <property type="match status" value="1"/>
</dbReference>
<evidence type="ECO:0000313" key="6">
    <source>
        <dbReference type="Proteomes" id="UP001202479"/>
    </source>
</evidence>
<dbReference type="GeneID" id="73382171"/>
<dbReference type="Gene3D" id="2.130.10.10">
    <property type="entry name" value="YVTN repeat-like/Quinoprotein amine dehydrogenase"/>
    <property type="match status" value="1"/>
</dbReference>
<dbReference type="SUPFAM" id="SSF50978">
    <property type="entry name" value="WD40 repeat-like"/>
    <property type="match status" value="1"/>
</dbReference>
<evidence type="ECO:0000256" key="1">
    <source>
        <dbReference type="PROSITE-ProRule" id="PRU00221"/>
    </source>
</evidence>
<feature type="region of interest" description="Disordered" evidence="2">
    <location>
        <begin position="1380"/>
        <end position="1414"/>
    </location>
</feature>
<dbReference type="InterPro" id="IPR013320">
    <property type="entry name" value="ConA-like_dom_sf"/>
</dbReference>
<dbReference type="SUPFAM" id="SSF49899">
    <property type="entry name" value="Concanavalin A-like lectins/glucanases"/>
    <property type="match status" value="1"/>
</dbReference>
<dbReference type="EMBL" id="JAHUZD010000142">
    <property type="protein sequence ID" value="KAI3402675.2"/>
    <property type="molecule type" value="Genomic_DNA"/>
</dbReference>
<dbReference type="PANTHER" id="PTHR13743">
    <property type="entry name" value="BEIGE/BEACH-RELATED"/>
    <property type="match status" value="1"/>
</dbReference>
<dbReference type="InterPro" id="IPR015943">
    <property type="entry name" value="WD40/YVTN_repeat-like_dom_sf"/>
</dbReference>
<dbReference type="InterPro" id="IPR011993">
    <property type="entry name" value="PH-like_dom_sf"/>
</dbReference>
<proteinExistence type="predicted"/>
<evidence type="ECO:0000313" key="5">
    <source>
        <dbReference type="EMBL" id="KAI3402675.2"/>
    </source>
</evidence>
<dbReference type="SUPFAM" id="SSF81837">
    <property type="entry name" value="BEACH domain"/>
    <property type="match status" value="1"/>
</dbReference>
<organism evidence="5 6">
    <name type="scientific">Candida oxycetoniae</name>
    <dbReference type="NCBI Taxonomy" id="497107"/>
    <lineage>
        <taxon>Eukaryota</taxon>
        <taxon>Fungi</taxon>
        <taxon>Dikarya</taxon>
        <taxon>Ascomycota</taxon>
        <taxon>Saccharomycotina</taxon>
        <taxon>Pichiomycetes</taxon>
        <taxon>Debaryomycetaceae</taxon>
        <taxon>Candida/Lodderomyces clade</taxon>
        <taxon>Candida</taxon>
    </lineage>
</organism>
<keyword evidence="6" id="KW-1185">Reference proteome</keyword>
<dbReference type="PROSITE" id="PS51783">
    <property type="entry name" value="PH_BEACH"/>
    <property type="match status" value="1"/>
</dbReference>
<dbReference type="Gene3D" id="2.60.120.200">
    <property type="match status" value="1"/>
</dbReference>
<dbReference type="Pfam" id="PF14844">
    <property type="entry name" value="PH_BEACH"/>
    <property type="match status" value="1"/>
</dbReference>
<dbReference type="Pfam" id="PF02138">
    <property type="entry name" value="Beach"/>
    <property type="match status" value="2"/>
</dbReference>
<protein>
    <submittedName>
        <fullName evidence="5">BPH1</fullName>
    </submittedName>
</protein>
<evidence type="ECO:0000259" key="4">
    <source>
        <dbReference type="PROSITE" id="PS51783"/>
    </source>
</evidence>
<keyword evidence="1" id="KW-0853">WD repeat</keyword>
<reference evidence="5" key="1">
    <citation type="journal article" date="2022" name="DNA Res.">
        <title>Genome analysis of five recently described species of the CUG-Ser clade uncovers Candida theae as a new hybrid lineage with pathogenic potential in the Candida parapsilosis species complex.</title>
        <authorList>
            <person name="Mixao V."/>
            <person name="Del Olmo V."/>
            <person name="Hegedusova E."/>
            <person name="Saus E."/>
            <person name="Pryszcz L."/>
            <person name="Cillingova A."/>
            <person name="Nosek J."/>
            <person name="Gabaldon T."/>
        </authorList>
    </citation>
    <scope>NUCLEOTIDE SEQUENCE</scope>
    <source>
        <strain evidence="5">CBS 10844</strain>
    </source>
</reference>
<feature type="domain" description="BEACH-type PH" evidence="4">
    <location>
        <begin position="1425"/>
        <end position="1556"/>
    </location>
</feature>
<dbReference type="SMART" id="SM01026">
    <property type="entry name" value="Beach"/>
    <property type="match status" value="1"/>
</dbReference>
<evidence type="ECO:0000259" key="3">
    <source>
        <dbReference type="PROSITE" id="PS50197"/>
    </source>
</evidence>
<dbReference type="InterPro" id="IPR023362">
    <property type="entry name" value="PH-BEACH_dom"/>
</dbReference>
<name>A0AAI9STD8_9ASCO</name>
<dbReference type="InterPro" id="IPR001680">
    <property type="entry name" value="WD40_rpt"/>
</dbReference>
<evidence type="ECO:0000256" key="2">
    <source>
        <dbReference type="SAM" id="MobiDB-lite"/>
    </source>
</evidence>
<gene>
    <name evidence="5" type="ORF">KGF56_004556</name>
</gene>
<feature type="repeat" description="WD" evidence="1">
    <location>
        <begin position="1987"/>
        <end position="2028"/>
    </location>
</feature>
<dbReference type="InterPro" id="IPR000409">
    <property type="entry name" value="BEACH_dom"/>
</dbReference>
<dbReference type="InterPro" id="IPR036322">
    <property type="entry name" value="WD40_repeat_dom_sf"/>
</dbReference>
<dbReference type="SUPFAM" id="SSF50729">
    <property type="entry name" value="PH domain-like"/>
    <property type="match status" value="1"/>
</dbReference>
<dbReference type="PANTHER" id="PTHR13743:SF123">
    <property type="entry name" value="PROTEIN FAN"/>
    <property type="match status" value="1"/>
</dbReference>
<dbReference type="RefSeq" id="XP_049178422.1">
    <property type="nucleotide sequence ID" value="XM_049326008.1"/>
</dbReference>
<feature type="compositionally biased region" description="Basic and acidic residues" evidence="2">
    <location>
        <begin position="1392"/>
        <end position="1404"/>
    </location>
</feature>